<name>A0A4Y2F793_ARAVE</name>
<comment type="caution">
    <text evidence="1">The sequence shown here is derived from an EMBL/GenBank/DDBJ whole genome shotgun (WGS) entry which is preliminary data.</text>
</comment>
<organism evidence="1 2">
    <name type="scientific">Araneus ventricosus</name>
    <name type="common">Orbweaver spider</name>
    <name type="synonym">Epeira ventricosa</name>
    <dbReference type="NCBI Taxonomy" id="182803"/>
    <lineage>
        <taxon>Eukaryota</taxon>
        <taxon>Metazoa</taxon>
        <taxon>Ecdysozoa</taxon>
        <taxon>Arthropoda</taxon>
        <taxon>Chelicerata</taxon>
        <taxon>Arachnida</taxon>
        <taxon>Araneae</taxon>
        <taxon>Araneomorphae</taxon>
        <taxon>Entelegynae</taxon>
        <taxon>Araneoidea</taxon>
        <taxon>Araneidae</taxon>
        <taxon>Araneus</taxon>
    </lineage>
</organism>
<dbReference type="AlphaFoldDB" id="A0A4Y2F793"/>
<dbReference type="Proteomes" id="UP000499080">
    <property type="component" value="Unassembled WGS sequence"/>
</dbReference>
<dbReference type="OrthoDB" id="6694091at2759"/>
<proteinExistence type="predicted"/>
<evidence type="ECO:0000313" key="2">
    <source>
        <dbReference type="Proteomes" id="UP000499080"/>
    </source>
</evidence>
<reference evidence="1 2" key="1">
    <citation type="journal article" date="2019" name="Sci. Rep.">
        <title>Orb-weaving spider Araneus ventricosus genome elucidates the spidroin gene catalogue.</title>
        <authorList>
            <person name="Kono N."/>
            <person name="Nakamura H."/>
            <person name="Ohtoshi R."/>
            <person name="Moran D.A.P."/>
            <person name="Shinohara A."/>
            <person name="Yoshida Y."/>
            <person name="Fujiwara M."/>
            <person name="Mori M."/>
            <person name="Tomita M."/>
            <person name="Arakawa K."/>
        </authorList>
    </citation>
    <scope>NUCLEOTIDE SEQUENCE [LARGE SCALE GENOMIC DNA]</scope>
</reference>
<sequence>MASEIEVEKNFESIPKHRVRRRKRQFDYENQDDPIINAQENYKIEFFYHLVDTAINSSEQRFSQLQHHNSYFCFLYHIYELKDGNSIILASCKDLETILTDGESSGINSLELCDEISVVCSV</sequence>
<dbReference type="EMBL" id="BGPR01000819">
    <property type="protein sequence ID" value="GBM36777.1"/>
    <property type="molecule type" value="Genomic_DNA"/>
</dbReference>
<gene>
    <name evidence="1" type="ORF">AVEN_273811_1</name>
</gene>
<protein>
    <submittedName>
        <fullName evidence="1">Uncharacterized protein</fullName>
    </submittedName>
</protein>
<keyword evidence="2" id="KW-1185">Reference proteome</keyword>
<evidence type="ECO:0000313" key="1">
    <source>
        <dbReference type="EMBL" id="GBM36777.1"/>
    </source>
</evidence>
<accession>A0A4Y2F793</accession>